<dbReference type="EMBL" id="CP027668">
    <property type="protein sequence ID" value="AVO44132.1"/>
    <property type="molecule type" value="Genomic_DNA"/>
</dbReference>
<evidence type="ECO:0000256" key="1">
    <source>
        <dbReference type="ARBA" id="ARBA00004141"/>
    </source>
</evidence>
<dbReference type="KEGG" id="phr:C6569_03105"/>
<comment type="subcellular location">
    <subcellularLocation>
        <location evidence="1">Membrane</location>
        <topology evidence="1">Multi-pass membrane protein</topology>
    </subcellularLocation>
</comment>
<gene>
    <name evidence="7" type="ORF">C6569_03105</name>
</gene>
<dbReference type="Pfam" id="PF01794">
    <property type="entry name" value="Ferric_reduct"/>
    <property type="match status" value="1"/>
</dbReference>
<accession>A0A2S0N7K1</accession>
<dbReference type="OrthoDB" id="7917288at2"/>
<evidence type="ECO:0000256" key="5">
    <source>
        <dbReference type="SAM" id="Phobius"/>
    </source>
</evidence>
<feature type="transmembrane region" description="Helical" evidence="5">
    <location>
        <begin position="145"/>
        <end position="165"/>
    </location>
</feature>
<name>A0A2S0N7K1_9HYPH</name>
<evidence type="ECO:0000256" key="2">
    <source>
        <dbReference type="ARBA" id="ARBA00022692"/>
    </source>
</evidence>
<evidence type="ECO:0000313" key="8">
    <source>
        <dbReference type="Proteomes" id="UP000237889"/>
    </source>
</evidence>
<feature type="transmembrane region" description="Helical" evidence="5">
    <location>
        <begin position="76"/>
        <end position="95"/>
    </location>
</feature>
<dbReference type="InterPro" id="IPR013130">
    <property type="entry name" value="Fe3_Rdtase_TM_dom"/>
</dbReference>
<dbReference type="AlphaFoldDB" id="A0A2S0N7K1"/>
<feature type="transmembrane region" description="Helical" evidence="5">
    <location>
        <begin position="171"/>
        <end position="190"/>
    </location>
</feature>
<feature type="domain" description="Ferric oxidoreductase" evidence="6">
    <location>
        <begin position="43"/>
        <end position="157"/>
    </location>
</feature>
<feature type="transmembrane region" description="Helical" evidence="5">
    <location>
        <begin position="40"/>
        <end position="64"/>
    </location>
</feature>
<evidence type="ECO:0000313" key="7">
    <source>
        <dbReference type="EMBL" id="AVO44132.1"/>
    </source>
</evidence>
<reference evidence="7 8" key="1">
    <citation type="submission" date="2018-03" db="EMBL/GenBank/DDBJ databases">
        <title>Genome sequencing of Phreatobacter sp.</title>
        <authorList>
            <person name="Kim S.-J."/>
            <person name="Heo J."/>
            <person name="Kwon S.-W."/>
        </authorList>
    </citation>
    <scope>NUCLEOTIDE SEQUENCE [LARGE SCALE GENOMIC DNA]</scope>
    <source>
        <strain evidence="7 8">S-12</strain>
    </source>
</reference>
<keyword evidence="3 5" id="KW-1133">Transmembrane helix</keyword>
<proteinExistence type="predicted"/>
<keyword evidence="8" id="KW-1185">Reference proteome</keyword>
<evidence type="ECO:0000256" key="4">
    <source>
        <dbReference type="ARBA" id="ARBA00023136"/>
    </source>
</evidence>
<keyword evidence="2 5" id="KW-0812">Transmembrane</keyword>
<protein>
    <submittedName>
        <fullName evidence="7">Ferric reductase</fullName>
    </submittedName>
</protein>
<feature type="transmembrane region" description="Helical" evidence="5">
    <location>
        <begin position="115"/>
        <end position="133"/>
    </location>
</feature>
<dbReference type="Proteomes" id="UP000237889">
    <property type="component" value="Chromosome"/>
</dbReference>
<organism evidence="7 8">
    <name type="scientific">Phreatobacter cathodiphilus</name>
    <dbReference type="NCBI Taxonomy" id="1868589"/>
    <lineage>
        <taxon>Bacteria</taxon>
        <taxon>Pseudomonadati</taxon>
        <taxon>Pseudomonadota</taxon>
        <taxon>Alphaproteobacteria</taxon>
        <taxon>Hyphomicrobiales</taxon>
        <taxon>Phreatobacteraceae</taxon>
        <taxon>Phreatobacter</taxon>
    </lineage>
</organism>
<dbReference type="GO" id="GO:0016020">
    <property type="term" value="C:membrane"/>
    <property type="evidence" value="ECO:0007669"/>
    <property type="project" value="UniProtKB-SubCell"/>
</dbReference>
<dbReference type="RefSeq" id="WP_106747462.1">
    <property type="nucleotide sequence ID" value="NZ_CP027668.1"/>
</dbReference>
<evidence type="ECO:0000256" key="3">
    <source>
        <dbReference type="ARBA" id="ARBA00022989"/>
    </source>
</evidence>
<keyword evidence="4 5" id="KW-0472">Membrane</keyword>
<sequence>MPTIRVVLVWTALAVAILVPVVIAARSPLLAWRDGVYITAGFAGILGLALLLVQPLLAGGHLPGLAPRRARLAHRWLGVVLVALVVAHVAGLWITSAPDVIDALLFQSPTSFSPFGVVAMWAVFATALLAAVRQRLRLSPAAWRIGHTALALVIVVGTIVHALLIEGAMGTVSKAAFCLLVAAATARLAFDLAVWMRARRRA</sequence>
<evidence type="ECO:0000259" key="6">
    <source>
        <dbReference type="Pfam" id="PF01794"/>
    </source>
</evidence>